<comment type="caution">
    <text evidence="7">The sequence shown here is derived from an EMBL/GenBank/DDBJ whole genome shotgun (WGS) entry which is preliminary data.</text>
</comment>
<dbReference type="InterPro" id="IPR007135">
    <property type="entry name" value="Atg3/Atg10"/>
</dbReference>
<reference evidence="7 8" key="1">
    <citation type="submission" date="2016-07" db="EMBL/GenBank/DDBJ databases">
        <title>Pervasive Adenine N6-methylation of Active Genes in Fungi.</title>
        <authorList>
            <consortium name="DOE Joint Genome Institute"/>
            <person name="Mondo S.J."/>
            <person name="Dannebaum R.O."/>
            <person name="Kuo R.C."/>
            <person name="Labutti K."/>
            <person name="Haridas S."/>
            <person name="Kuo A."/>
            <person name="Salamov A."/>
            <person name="Ahrendt S.R."/>
            <person name="Lipzen A."/>
            <person name="Sullivan W."/>
            <person name="Andreopoulos W.B."/>
            <person name="Clum A."/>
            <person name="Lindquist E."/>
            <person name="Daum C."/>
            <person name="Ramamoorthy G.K."/>
            <person name="Gryganskyi A."/>
            <person name="Culley D."/>
            <person name="Magnuson J.K."/>
            <person name="James T.Y."/>
            <person name="O'Malley M.A."/>
            <person name="Stajich J.E."/>
            <person name="Spatafora J.W."/>
            <person name="Visel A."/>
            <person name="Grigoriev I.V."/>
        </authorList>
    </citation>
    <scope>NUCLEOTIDE SEQUENCE [LARGE SCALE GENOMIC DNA]</scope>
    <source>
        <strain evidence="7 8">NRRL 3301</strain>
    </source>
</reference>
<evidence type="ECO:0000256" key="6">
    <source>
        <dbReference type="ARBA" id="ARBA00029833"/>
    </source>
</evidence>
<dbReference type="Pfam" id="PF03987">
    <property type="entry name" value="Autophagy_act_C"/>
    <property type="match status" value="1"/>
</dbReference>
<dbReference type="Proteomes" id="UP000242146">
    <property type="component" value="Unassembled WGS sequence"/>
</dbReference>
<keyword evidence="8" id="KW-1185">Reference proteome</keyword>
<dbReference type="PANTHER" id="PTHR14957:SF1">
    <property type="entry name" value="UBIQUITIN-LIKE-CONJUGATING ENZYME ATG10"/>
    <property type="match status" value="1"/>
</dbReference>
<keyword evidence="5" id="KW-0072">Autophagy</keyword>
<evidence type="ECO:0000256" key="2">
    <source>
        <dbReference type="ARBA" id="ARBA00021099"/>
    </source>
</evidence>
<dbReference type="GO" id="GO:0005829">
    <property type="term" value="C:cytosol"/>
    <property type="evidence" value="ECO:0007669"/>
    <property type="project" value="TreeGrafter"/>
</dbReference>
<dbReference type="GO" id="GO:0000422">
    <property type="term" value="P:autophagy of mitochondrion"/>
    <property type="evidence" value="ECO:0007669"/>
    <property type="project" value="TreeGrafter"/>
</dbReference>
<dbReference type="PANTHER" id="PTHR14957">
    <property type="entry name" value="UBIQUITIN-LIKE-CONJUGATING ENZYME ATG10"/>
    <property type="match status" value="1"/>
</dbReference>
<dbReference type="AlphaFoldDB" id="A0A1X2GCI1"/>
<name>A0A1X2GCI1_9FUNG</name>
<dbReference type="GO" id="GO:0000045">
    <property type="term" value="P:autophagosome assembly"/>
    <property type="evidence" value="ECO:0007669"/>
    <property type="project" value="TreeGrafter"/>
</dbReference>
<dbReference type="OrthoDB" id="4089664at2759"/>
<evidence type="ECO:0000256" key="1">
    <source>
        <dbReference type="ARBA" id="ARBA00005696"/>
    </source>
</evidence>
<proteinExistence type="inferred from homology"/>
<keyword evidence="3" id="KW-0808">Transferase</keyword>
<dbReference type="Gene3D" id="3.30.1460.50">
    <property type="match status" value="1"/>
</dbReference>
<evidence type="ECO:0000313" key="8">
    <source>
        <dbReference type="Proteomes" id="UP000242146"/>
    </source>
</evidence>
<evidence type="ECO:0000313" key="7">
    <source>
        <dbReference type="EMBL" id="ORX50555.1"/>
    </source>
</evidence>
<sequence length="213" mass="23976">MPISLSRSQFHQAAVYFYRESNADWQLHADAVVGHTYLQCKHNVSTVHQASVTSTWADPALTQDDPALAQDDPAEIGRADQSPTTVVTLDYHILFSPSYQVPVLYLDAFFTDGRQLTLDDLYRLVIPPVYKDDLQKAHLQAQGSVTQADHPILGRPFWYVHPCDTQTLLRTLSPAPPLDAYMKTWLSLVGPVFQCPVPLHWFHPALPIETDVD</sequence>
<comment type="similarity">
    <text evidence="1">Belongs to the ATG10 family.</text>
</comment>
<dbReference type="GO" id="GO:0061651">
    <property type="term" value="F:Atg12 conjugating enzyme activity"/>
    <property type="evidence" value="ECO:0007669"/>
    <property type="project" value="TreeGrafter"/>
</dbReference>
<gene>
    <name evidence="7" type="ORF">DM01DRAFT_1096478</name>
</gene>
<evidence type="ECO:0000256" key="5">
    <source>
        <dbReference type="ARBA" id="ARBA00023006"/>
    </source>
</evidence>
<organism evidence="7 8">
    <name type="scientific">Hesseltinella vesiculosa</name>
    <dbReference type="NCBI Taxonomy" id="101127"/>
    <lineage>
        <taxon>Eukaryota</taxon>
        <taxon>Fungi</taxon>
        <taxon>Fungi incertae sedis</taxon>
        <taxon>Mucoromycota</taxon>
        <taxon>Mucoromycotina</taxon>
        <taxon>Mucoromycetes</taxon>
        <taxon>Mucorales</taxon>
        <taxon>Cunninghamellaceae</taxon>
        <taxon>Hesseltinella</taxon>
    </lineage>
</organism>
<dbReference type="STRING" id="101127.A0A1X2GCI1"/>
<keyword evidence="4" id="KW-0833">Ubl conjugation pathway</keyword>
<evidence type="ECO:0000256" key="4">
    <source>
        <dbReference type="ARBA" id="ARBA00022786"/>
    </source>
</evidence>
<evidence type="ECO:0000256" key="3">
    <source>
        <dbReference type="ARBA" id="ARBA00022679"/>
    </source>
</evidence>
<protein>
    <recommendedName>
        <fullName evidence="2">Ubiquitin-like-conjugating enzyme ATG10</fullName>
    </recommendedName>
    <alternativeName>
        <fullName evidence="6">Autophagy-related protein 10</fullName>
    </alternativeName>
</protein>
<dbReference type="EMBL" id="MCGT01000023">
    <property type="protein sequence ID" value="ORX50555.1"/>
    <property type="molecule type" value="Genomic_DNA"/>
</dbReference>
<accession>A0A1X2GCI1</accession>
<dbReference type="GO" id="GO:0032446">
    <property type="term" value="P:protein modification by small protein conjugation"/>
    <property type="evidence" value="ECO:0007669"/>
    <property type="project" value="TreeGrafter"/>
</dbReference>